<accession>A0A934JPD3</accession>
<feature type="domain" description="Bacterial Ig-like" evidence="2">
    <location>
        <begin position="208"/>
        <end position="304"/>
    </location>
</feature>
<gene>
    <name evidence="3" type="ORF">I8J31_06370</name>
</gene>
<feature type="domain" description="Bacterial Ig" evidence="1">
    <location>
        <begin position="129"/>
        <end position="194"/>
    </location>
</feature>
<dbReference type="InterPro" id="IPR041498">
    <property type="entry name" value="Big_6"/>
</dbReference>
<dbReference type="Proteomes" id="UP000628710">
    <property type="component" value="Unassembled WGS sequence"/>
</dbReference>
<dbReference type="EMBL" id="JAEMNX010000005">
    <property type="protein sequence ID" value="MBJ7537303.1"/>
    <property type="molecule type" value="Genomic_DNA"/>
</dbReference>
<evidence type="ECO:0008006" key="5">
    <source>
        <dbReference type="Google" id="ProtNLM"/>
    </source>
</evidence>
<evidence type="ECO:0000259" key="1">
    <source>
        <dbReference type="Pfam" id="PF17936"/>
    </source>
</evidence>
<evidence type="ECO:0000313" key="4">
    <source>
        <dbReference type="Proteomes" id="UP000628710"/>
    </source>
</evidence>
<dbReference type="Gene3D" id="2.60.40.10">
    <property type="entry name" value="Immunoglobulins"/>
    <property type="match status" value="3"/>
</dbReference>
<name>A0A934JPD3_9GAMM</name>
<keyword evidence="4" id="KW-1185">Reference proteome</keyword>
<proteinExistence type="predicted"/>
<evidence type="ECO:0000259" key="2">
    <source>
        <dbReference type="Pfam" id="PF19077"/>
    </source>
</evidence>
<feature type="non-terminal residue" evidence="3">
    <location>
        <position position="329"/>
    </location>
</feature>
<dbReference type="InterPro" id="IPR013783">
    <property type="entry name" value="Ig-like_fold"/>
</dbReference>
<dbReference type="Pfam" id="PF17936">
    <property type="entry name" value="Big_6"/>
    <property type="match status" value="1"/>
</dbReference>
<organism evidence="3 4">
    <name type="scientific">Marinomonas transparens</name>
    <dbReference type="NCBI Taxonomy" id="2795388"/>
    <lineage>
        <taxon>Bacteria</taxon>
        <taxon>Pseudomonadati</taxon>
        <taxon>Pseudomonadota</taxon>
        <taxon>Gammaproteobacteria</taxon>
        <taxon>Oceanospirillales</taxon>
        <taxon>Oceanospirillaceae</taxon>
        <taxon>Marinomonas</taxon>
    </lineage>
</organism>
<comment type="caution">
    <text evidence="3">The sequence shown here is derived from an EMBL/GenBank/DDBJ whole genome shotgun (WGS) entry which is preliminary data.</text>
</comment>
<protein>
    <recommendedName>
        <fullName evidence="5">Bacterial Ig-like domain-containing protein</fullName>
    </recommendedName>
</protein>
<dbReference type="Pfam" id="PF19077">
    <property type="entry name" value="Big_13"/>
    <property type="match status" value="2"/>
</dbReference>
<dbReference type="InterPro" id="IPR044016">
    <property type="entry name" value="Big_13"/>
</dbReference>
<feature type="domain" description="Bacterial Ig-like" evidence="2">
    <location>
        <begin position="15"/>
        <end position="100"/>
    </location>
</feature>
<dbReference type="AlphaFoldDB" id="A0A934JPD3"/>
<reference evidence="3" key="1">
    <citation type="submission" date="2020-12" db="EMBL/GenBank/DDBJ databases">
        <title>Marinomonas arctica sp. nov., a psychrotolerant bacterium isolated from the Arctic.</title>
        <authorList>
            <person name="Zhang Y."/>
        </authorList>
    </citation>
    <scope>NUCLEOTIDE SEQUENCE</scope>
    <source>
        <strain evidence="3">C1424</strain>
    </source>
</reference>
<dbReference type="NCBIfam" id="NF033510">
    <property type="entry name" value="Ca_tandemer"/>
    <property type="match status" value="2"/>
</dbReference>
<sequence length="329" mass="33720">MADLELISVIDNVGNIQGELTSGDTTDDTNLRLSGTVTAGLAVTIYDGNVELGEATVTGTDWTYHAALASGGSYYLNIKATDSTGNEIAVTPDFSVMTDTEAPFIMMADVTDDVGSVSGSLTSGDRTDDTSLLLSGFSEPGATVTIYDGGVYVGEVITDDDAYWAYSATLTNGEGYDFTATATDAAGNESGATASFAVTADTSAPEVSIDVVTDDVGSVTGTLTSGDRTDDTNLLLSGTVEAGSTVKVYNGDELLGDAIVESNGDWTYRASLTNGNDYQLNVKATDVAGNESDATSDFNVTVDTDIAPPSIVLDSAGEDGIYNAAELGA</sequence>
<dbReference type="RefSeq" id="WP_199467452.1">
    <property type="nucleotide sequence ID" value="NZ_JAEMNX010000005.1"/>
</dbReference>
<evidence type="ECO:0000313" key="3">
    <source>
        <dbReference type="EMBL" id="MBJ7537303.1"/>
    </source>
</evidence>